<dbReference type="SUPFAM" id="SSF48264">
    <property type="entry name" value="Cytochrome P450"/>
    <property type="match status" value="1"/>
</dbReference>
<evidence type="ECO:0000313" key="8">
    <source>
        <dbReference type="Proteomes" id="UP000572817"/>
    </source>
</evidence>
<proteinExistence type="inferred from homology"/>
<organism evidence="7 8">
    <name type="scientific">Botryosphaeria dothidea</name>
    <dbReference type="NCBI Taxonomy" id="55169"/>
    <lineage>
        <taxon>Eukaryota</taxon>
        <taxon>Fungi</taxon>
        <taxon>Dikarya</taxon>
        <taxon>Ascomycota</taxon>
        <taxon>Pezizomycotina</taxon>
        <taxon>Dothideomycetes</taxon>
        <taxon>Dothideomycetes incertae sedis</taxon>
        <taxon>Botryosphaeriales</taxon>
        <taxon>Botryosphaeriaceae</taxon>
        <taxon>Botryosphaeria</taxon>
    </lineage>
</organism>
<dbReference type="AlphaFoldDB" id="A0A8H4N3L8"/>
<dbReference type="InterPro" id="IPR002401">
    <property type="entry name" value="Cyt_P450_E_grp-I"/>
</dbReference>
<dbReference type="InterPro" id="IPR001128">
    <property type="entry name" value="Cyt_P450"/>
</dbReference>
<dbReference type="PANTHER" id="PTHR46300:SF12">
    <property type="entry name" value="P450, PUTATIVE (EUROFUNG)-RELATED"/>
    <property type="match status" value="1"/>
</dbReference>
<comment type="cofactor">
    <cofactor evidence="5">
        <name>heme</name>
        <dbReference type="ChEBI" id="CHEBI:30413"/>
    </cofactor>
</comment>
<dbReference type="PROSITE" id="PS00086">
    <property type="entry name" value="CYTOCHROME_P450"/>
    <property type="match status" value="1"/>
</dbReference>
<evidence type="ECO:0000256" key="3">
    <source>
        <dbReference type="ARBA" id="ARBA00023002"/>
    </source>
</evidence>
<dbReference type="GO" id="GO:0016705">
    <property type="term" value="F:oxidoreductase activity, acting on paired donors, with incorporation or reduction of molecular oxygen"/>
    <property type="evidence" value="ECO:0007669"/>
    <property type="project" value="InterPro"/>
</dbReference>
<dbReference type="InterPro" id="IPR036396">
    <property type="entry name" value="Cyt_P450_sf"/>
</dbReference>
<keyword evidence="2 5" id="KW-0479">Metal-binding</keyword>
<dbReference type="Pfam" id="PF00067">
    <property type="entry name" value="p450"/>
    <property type="match status" value="1"/>
</dbReference>
<evidence type="ECO:0000256" key="5">
    <source>
        <dbReference type="PIRSR" id="PIRSR602401-1"/>
    </source>
</evidence>
<dbReference type="GO" id="GO:0020037">
    <property type="term" value="F:heme binding"/>
    <property type="evidence" value="ECO:0007669"/>
    <property type="project" value="InterPro"/>
</dbReference>
<dbReference type="InterPro" id="IPR017972">
    <property type="entry name" value="Cyt_P450_CS"/>
</dbReference>
<reference evidence="7" key="1">
    <citation type="submission" date="2020-04" db="EMBL/GenBank/DDBJ databases">
        <title>Genome Assembly and Annotation of Botryosphaeria dothidea sdau 11-99, a Latent Pathogen of Apple Fruit Ring Rot in China.</title>
        <authorList>
            <person name="Yu C."/>
            <person name="Diao Y."/>
            <person name="Lu Q."/>
            <person name="Zhao J."/>
            <person name="Cui S."/>
            <person name="Peng C."/>
            <person name="He B."/>
            <person name="Liu H."/>
        </authorList>
    </citation>
    <scope>NUCLEOTIDE SEQUENCE [LARGE SCALE GENOMIC DNA]</scope>
    <source>
        <strain evidence="7">Sdau11-99</strain>
    </source>
</reference>
<dbReference type="PRINTS" id="PR00463">
    <property type="entry name" value="EP450I"/>
</dbReference>
<dbReference type="Proteomes" id="UP000572817">
    <property type="component" value="Unassembled WGS sequence"/>
</dbReference>
<comment type="caution">
    <text evidence="7">The sequence shown here is derived from an EMBL/GenBank/DDBJ whole genome shotgun (WGS) entry which is preliminary data.</text>
</comment>
<feature type="binding site" description="axial binding residue" evidence="5">
    <location>
        <position position="255"/>
    </location>
    <ligand>
        <name>heme</name>
        <dbReference type="ChEBI" id="CHEBI:30413"/>
    </ligand>
    <ligandPart>
        <name>Fe</name>
        <dbReference type="ChEBI" id="CHEBI:18248"/>
    </ligandPart>
</feature>
<protein>
    <recommendedName>
        <fullName evidence="9">Cytochrome p450 protein</fullName>
    </recommendedName>
</protein>
<keyword evidence="6" id="KW-0503">Monooxygenase</keyword>
<evidence type="ECO:0000256" key="1">
    <source>
        <dbReference type="ARBA" id="ARBA00010617"/>
    </source>
</evidence>
<dbReference type="Gene3D" id="1.10.630.10">
    <property type="entry name" value="Cytochrome P450"/>
    <property type="match status" value="2"/>
</dbReference>
<evidence type="ECO:0000256" key="2">
    <source>
        <dbReference type="ARBA" id="ARBA00022723"/>
    </source>
</evidence>
<gene>
    <name evidence="7" type="ORF">GTA08_BOTSDO03765</name>
</gene>
<evidence type="ECO:0000256" key="6">
    <source>
        <dbReference type="RuleBase" id="RU000461"/>
    </source>
</evidence>
<keyword evidence="5 6" id="KW-0349">Heme</keyword>
<sequence length="294" mass="33460">MSDGNSILLCPYGLKWRAARKLLHSVLSKASMHFFAPYQDLESKQFLLDFLHKPEDWYVAAKAYSNSIVMSITFRKRARGKDPHIHLLFDLTAEIAASLMPGAWLVDGFPILDRLLPTPLKWWRQSGLDVQNKARKLYGGMAQDALEKHARGPVGSSARRRNWTALPYMTAVIKESVRWRPLLRIGLGHALIKDDEYEGYRFPAGTVFTWNAWAICMNPEEYEDPEAFKPERFLNDDLDNGSKGHHGFGPGRRVCAGYNVAETNLWILTSRLVYCFDLAEDPECGRTPLSNSSR</sequence>
<keyword evidence="3 6" id="KW-0560">Oxidoreductase</keyword>
<dbReference type="GO" id="GO:0004497">
    <property type="term" value="F:monooxygenase activity"/>
    <property type="evidence" value="ECO:0007669"/>
    <property type="project" value="UniProtKB-KW"/>
</dbReference>
<evidence type="ECO:0000256" key="4">
    <source>
        <dbReference type="ARBA" id="ARBA00023004"/>
    </source>
</evidence>
<keyword evidence="8" id="KW-1185">Reference proteome</keyword>
<dbReference type="InterPro" id="IPR050364">
    <property type="entry name" value="Cytochrome_P450_fung"/>
</dbReference>
<evidence type="ECO:0000313" key="7">
    <source>
        <dbReference type="EMBL" id="KAF4307810.1"/>
    </source>
</evidence>
<evidence type="ECO:0008006" key="9">
    <source>
        <dbReference type="Google" id="ProtNLM"/>
    </source>
</evidence>
<dbReference type="EMBL" id="WWBZ02000022">
    <property type="protein sequence ID" value="KAF4307810.1"/>
    <property type="molecule type" value="Genomic_DNA"/>
</dbReference>
<dbReference type="PANTHER" id="PTHR46300">
    <property type="entry name" value="P450, PUTATIVE (EUROFUNG)-RELATED-RELATED"/>
    <property type="match status" value="1"/>
</dbReference>
<dbReference type="OrthoDB" id="1103324at2759"/>
<comment type="similarity">
    <text evidence="1 6">Belongs to the cytochrome P450 family.</text>
</comment>
<accession>A0A8H4N3L8</accession>
<dbReference type="GO" id="GO:0005506">
    <property type="term" value="F:iron ion binding"/>
    <property type="evidence" value="ECO:0007669"/>
    <property type="project" value="InterPro"/>
</dbReference>
<name>A0A8H4N3L8_9PEZI</name>
<keyword evidence="4 5" id="KW-0408">Iron</keyword>